<feature type="domain" description="Glycosyltransferase 2-like" evidence="1">
    <location>
        <begin position="4"/>
        <end position="47"/>
    </location>
</feature>
<dbReference type="InterPro" id="IPR029044">
    <property type="entry name" value="Nucleotide-diphossugar_trans"/>
</dbReference>
<accession>A0A016BZ14</accession>
<gene>
    <name evidence="2" type="ORF">M123_1632</name>
</gene>
<dbReference type="Gene3D" id="3.90.550.10">
    <property type="entry name" value="Spore Coat Polysaccharide Biosynthesis Protein SpsA, Chain A"/>
    <property type="match status" value="1"/>
</dbReference>
<dbReference type="InterPro" id="IPR001173">
    <property type="entry name" value="Glyco_trans_2-like"/>
</dbReference>
<reference evidence="2 3" key="1">
    <citation type="submission" date="2014-02" db="EMBL/GenBank/DDBJ databases">
        <authorList>
            <person name="Sears C."/>
            <person name="Carroll K."/>
            <person name="Sack B.R."/>
            <person name="Qadri F."/>
            <person name="Myers L.L."/>
            <person name="Chung G.-T."/>
            <person name="Escheverria P."/>
            <person name="Fraser C.M."/>
            <person name="Sadzewicz L."/>
            <person name="Shefchek K.A."/>
            <person name="Tallon L."/>
            <person name="Das S.P."/>
            <person name="Daugherty S."/>
            <person name="Mongodin E.F."/>
        </authorList>
    </citation>
    <scope>NUCLEOTIDE SEQUENCE [LARGE SCALE GENOMIC DNA]</scope>
    <source>
        <strain evidence="2 3">3976T8</strain>
    </source>
</reference>
<keyword evidence="2" id="KW-0808">Transferase</keyword>
<organism evidence="2 3">
    <name type="scientific">Bacteroides fragilis str. 3976T8</name>
    <dbReference type="NCBI Taxonomy" id="1339314"/>
    <lineage>
        <taxon>Bacteria</taxon>
        <taxon>Pseudomonadati</taxon>
        <taxon>Bacteroidota</taxon>
        <taxon>Bacteroidia</taxon>
        <taxon>Bacteroidales</taxon>
        <taxon>Bacteroidaceae</taxon>
        <taxon>Bacteroides</taxon>
    </lineage>
</organism>
<comment type="caution">
    <text evidence="2">The sequence shown here is derived from an EMBL/GenBank/DDBJ whole genome shotgun (WGS) entry which is preliminary data.</text>
</comment>
<proteinExistence type="predicted"/>
<sequence>MDIYIRKQLESTLCQLSTNDEVIVSDDSSTDYAINIVESLNDNCVIIFSN</sequence>
<evidence type="ECO:0000259" key="1">
    <source>
        <dbReference type="Pfam" id="PF00535"/>
    </source>
</evidence>
<dbReference type="GO" id="GO:0016740">
    <property type="term" value="F:transferase activity"/>
    <property type="evidence" value="ECO:0007669"/>
    <property type="project" value="UniProtKB-KW"/>
</dbReference>
<dbReference type="EMBL" id="JGDS01000045">
    <property type="protein sequence ID" value="EXZ73942.1"/>
    <property type="molecule type" value="Genomic_DNA"/>
</dbReference>
<dbReference type="AlphaFoldDB" id="A0A016BZ14"/>
<name>A0A016BZ14_BACFG</name>
<evidence type="ECO:0000313" key="3">
    <source>
        <dbReference type="Proteomes" id="UP000020938"/>
    </source>
</evidence>
<protein>
    <submittedName>
        <fullName evidence="2">Glycosyl transferase 2 family protein</fullName>
    </submittedName>
</protein>
<evidence type="ECO:0000313" key="2">
    <source>
        <dbReference type="EMBL" id="EXZ73942.1"/>
    </source>
</evidence>
<dbReference type="Pfam" id="PF00535">
    <property type="entry name" value="Glycos_transf_2"/>
    <property type="match status" value="1"/>
</dbReference>
<dbReference type="Proteomes" id="UP000020938">
    <property type="component" value="Unassembled WGS sequence"/>
</dbReference>
<dbReference type="SUPFAM" id="SSF53448">
    <property type="entry name" value="Nucleotide-diphospho-sugar transferases"/>
    <property type="match status" value="1"/>
</dbReference>